<proteinExistence type="predicted"/>
<organism evidence="1 2">
    <name type="scientific">Thiorhodovibrio frisius</name>
    <dbReference type="NCBI Taxonomy" id="631362"/>
    <lineage>
        <taxon>Bacteria</taxon>
        <taxon>Pseudomonadati</taxon>
        <taxon>Pseudomonadota</taxon>
        <taxon>Gammaproteobacteria</taxon>
        <taxon>Chromatiales</taxon>
        <taxon>Chromatiaceae</taxon>
        <taxon>Thiorhodovibrio</taxon>
    </lineage>
</organism>
<dbReference type="EMBL" id="JH603169">
    <property type="protein sequence ID" value="EIC22516.1"/>
    <property type="molecule type" value="Genomic_DNA"/>
</dbReference>
<dbReference type="HOGENOM" id="CLU_1531849_0_0_6"/>
<dbReference type="Proteomes" id="UP000002964">
    <property type="component" value="Unassembled WGS sequence"/>
</dbReference>
<name>H8Z1G7_9GAMM</name>
<evidence type="ECO:0000313" key="2">
    <source>
        <dbReference type="Proteomes" id="UP000002964"/>
    </source>
</evidence>
<gene>
    <name evidence="1" type="ORF">Thi970DRAFT_02783</name>
</gene>
<evidence type="ECO:0000313" key="1">
    <source>
        <dbReference type="EMBL" id="EIC22516.1"/>
    </source>
</evidence>
<reference evidence="1 2" key="2">
    <citation type="submission" date="2011-11" db="EMBL/GenBank/DDBJ databases">
        <authorList>
            <consortium name="US DOE Joint Genome Institute"/>
            <person name="Lucas S."/>
            <person name="Han J."/>
            <person name="Lapidus A."/>
            <person name="Cheng J.-F."/>
            <person name="Goodwin L."/>
            <person name="Pitluck S."/>
            <person name="Peters L."/>
            <person name="Ovchinnikova G."/>
            <person name="Zhang X."/>
            <person name="Detter J.C."/>
            <person name="Han C."/>
            <person name="Tapia R."/>
            <person name="Land M."/>
            <person name="Hauser L."/>
            <person name="Kyrpides N."/>
            <person name="Ivanova N."/>
            <person name="Pagani I."/>
            <person name="Vogl K."/>
            <person name="Liu Z."/>
            <person name="Overmann J."/>
            <person name="Frigaard N.-U."/>
            <person name="Bryant D."/>
            <person name="Woyke T."/>
        </authorList>
    </citation>
    <scope>NUCLEOTIDE SEQUENCE [LARGE SCALE GENOMIC DNA]</scope>
    <source>
        <strain evidence="1 2">970</strain>
    </source>
</reference>
<protein>
    <submittedName>
        <fullName evidence="1">Uncharacterized protein</fullName>
    </submittedName>
</protein>
<keyword evidence="2" id="KW-1185">Reference proteome</keyword>
<dbReference type="AlphaFoldDB" id="H8Z1G7"/>
<sequence length="175" mass="19158">MSAGSTSPKRTVSARNQMQSAFGAPRLKNLAAISSGAPSAKPVGARPFEATWVKSLFHTGKLRDDGSRIRSRVDAYFGLLRRKKSARKRPGSIVWMGPNVKSQSQAEILPGLWISDGSGARLLSLQPAIAWSVRQSERLDRDHCCTFEKRKKCRAKLPVRSPLGSKFSAAEGSHR</sequence>
<reference evidence="2" key="1">
    <citation type="submission" date="2011-06" db="EMBL/GenBank/DDBJ databases">
        <authorList>
            <consortium name="US DOE Joint Genome Institute (JGI-PGF)"/>
            <person name="Lucas S."/>
            <person name="Han J."/>
            <person name="Lapidus A."/>
            <person name="Cheng J.-F."/>
            <person name="Goodwin L."/>
            <person name="Pitluck S."/>
            <person name="Peters L."/>
            <person name="Land M.L."/>
            <person name="Hauser L."/>
            <person name="Vogl K."/>
            <person name="Liu Z."/>
            <person name="Overmann J."/>
            <person name="Frigaard N.-U."/>
            <person name="Bryant D.A."/>
            <person name="Woyke T.J."/>
        </authorList>
    </citation>
    <scope>NUCLEOTIDE SEQUENCE [LARGE SCALE GENOMIC DNA]</scope>
    <source>
        <strain evidence="2">970</strain>
    </source>
</reference>
<dbReference type="STRING" id="631362.Thi970DRAFT_02783"/>
<accession>H8Z1G7</accession>